<evidence type="ECO:0000313" key="3">
    <source>
        <dbReference type="Proteomes" id="UP001302676"/>
    </source>
</evidence>
<evidence type="ECO:0000313" key="2">
    <source>
        <dbReference type="EMBL" id="KAK4145226.1"/>
    </source>
</evidence>
<protein>
    <submittedName>
        <fullName evidence="2">Uncharacterized protein</fullName>
    </submittedName>
</protein>
<reference evidence="2" key="1">
    <citation type="journal article" date="2023" name="Mol. Phylogenet. Evol.">
        <title>Genome-scale phylogeny and comparative genomics of the fungal order Sordariales.</title>
        <authorList>
            <person name="Hensen N."/>
            <person name="Bonometti L."/>
            <person name="Westerberg I."/>
            <person name="Brannstrom I.O."/>
            <person name="Guillou S."/>
            <person name="Cros-Aarteil S."/>
            <person name="Calhoun S."/>
            <person name="Haridas S."/>
            <person name="Kuo A."/>
            <person name="Mondo S."/>
            <person name="Pangilinan J."/>
            <person name="Riley R."/>
            <person name="LaButti K."/>
            <person name="Andreopoulos B."/>
            <person name="Lipzen A."/>
            <person name="Chen C."/>
            <person name="Yan M."/>
            <person name="Daum C."/>
            <person name="Ng V."/>
            <person name="Clum A."/>
            <person name="Steindorff A."/>
            <person name="Ohm R.A."/>
            <person name="Martin F."/>
            <person name="Silar P."/>
            <person name="Natvig D.O."/>
            <person name="Lalanne C."/>
            <person name="Gautier V."/>
            <person name="Ament-Velasquez S.L."/>
            <person name="Kruys A."/>
            <person name="Hutchinson M.I."/>
            <person name="Powell A.J."/>
            <person name="Barry K."/>
            <person name="Miller A.N."/>
            <person name="Grigoriev I.V."/>
            <person name="Debuchy R."/>
            <person name="Gladieux P."/>
            <person name="Hiltunen Thoren M."/>
            <person name="Johannesson H."/>
        </authorList>
    </citation>
    <scope>NUCLEOTIDE SEQUENCE</scope>
    <source>
        <strain evidence="2">CBS 141.50</strain>
    </source>
</reference>
<dbReference type="RefSeq" id="XP_062638597.1">
    <property type="nucleotide sequence ID" value="XM_062780122.1"/>
</dbReference>
<keyword evidence="3" id="KW-1185">Reference proteome</keyword>
<dbReference type="EMBL" id="MU853570">
    <property type="protein sequence ID" value="KAK4145226.1"/>
    <property type="molecule type" value="Genomic_DNA"/>
</dbReference>
<keyword evidence="1" id="KW-0472">Membrane</keyword>
<accession>A0AAN6V6E2</accession>
<gene>
    <name evidence="2" type="ORF">C8A04DRAFT_26987</name>
</gene>
<reference evidence="2" key="2">
    <citation type="submission" date="2023-05" db="EMBL/GenBank/DDBJ databases">
        <authorList>
            <consortium name="Lawrence Berkeley National Laboratory"/>
            <person name="Steindorff A."/>
            <person name="Hensen N."/>
            <person name="Bonometti L."/>
            <person name="Westerberg I."/>
            <person name="Brannstrom I.O."/>
            <person name="Guillou S."/>
            <person name="Cros-Aarteil S."/>
            <person name="Calhoun S."/>
            <person name="Haridas S."/>
            <person name="Kuo A."/>
            <person name="Mondo S."/>
            <person name="Pangilinan J."/>
            <person name="Riley R."/>
            <person name="Labutti K."/>
            <person name="Andreopoulos B."/>
            <person name="Lipzen A."/>
            <person name="Chen C."/>
            <person name="Yanf M."/>
            <person name="Daum C."/>
            <person name="Ng V."/>
            <person name="Clum A."/>
            <person name="Ohm R."/>
            <person name="Martin F."/>
            <person name="Silar P."/>
            <person name="Natvig D."/>
            <person name="Lalanne C."/>
            <person name="Gautier V."/>
            <person name="Ament-Velasquez S.L."/>
            <person name="Kruys A."/>
            <person name="Hutchinson M.I."/>
            <person name="Powell A.J."/>
            <person name="Barry K."/>
            <person name="Miller A.N."/>
            <person name="Grigoriev I.V."/>
            <person name="Debuchy R."/>
            <person name="Gladieux P."/>
            <person name="Thoren M.H."/>
            <person name="Johannesson H."/>
        </authorList>
    </citation>
    <scope>NUCLEOTIDE SEQUENCE</scope>
    <source>
        <strain evidence="2">CBS 141.50</strain>
    </source>
</reference>
<organism evidence="2 3">
    <name type="scientific">Dichotomopilus funicola</name>
    <dbReference type="NCBI Taxonomy" id="1934379"/>
    <lineage>
        <taxon>Eukaryota</taxon>
        <taxon>Fungi</taxon>
        <taxon>Dikarya</taxon>
        <taxon>Ascomycota</taxon>
        <taxon>Pezizomycotina</taxon>
        <taxon>Sordariomycetes</taxon>
        <taxon>Sordariomycetidae</taxon>
        <taxon>Sordariales</taxon>
        <taxon>Chaetomiaceae</taxon>
        <taxon>Dichotomopilus</taxon>
    </lineage>
</organism>
<dbReference type="Proteomes" id="UP001302676">
    <property type="component" value="Unassembled WGS sequence"/>
</dbReference>
<dbReference type="GeneID" id="87816735"/>
<keyword evidence="1" id="KW-0812">Transmembrane</keyword>
<proteinExistence type="predicted"/>
<name>A0AAN6V6E2_9PEZI</name>
<keyword evidence="1" id="KW-1133">Transmembrane helix</keyword>
<dbReference type="AlphaFoldDB" id="A0AAN6V6E2"/>
<sequence>MPPLQPLLLLHALIETPASLTFLHSPDSQLSHASPDARLILQSYGGLLFATNLLALAIVRYEDGAGIGDELGFGGGNGSGTRLKALACLCFAVYHVWPAKRALVRIVMEGKGGGGGKGGKKVLGGPKVHLVVHVVMFGLLLGGGVLGLLEG</sequence>
<feature type="transmembrane region" description="Helical" evidence="1">
    <location>
        <begin position="130"/>
        <end position="149"/>
    </location>
</feature>
<comment type="caution">
    <text evidence="2">The sequence shown here is derived from an EMBL/GenBank/DDBJ whole genome shotgun (WGS) entry which is preliminary data.</text>
</comment>
<evidence type="ECO:0000256" key="1">
    <source>
        <dbReference type="SAM" id="Phobius"/>
    </source>
</evidence>